<keyword evidence="5 10" id="KW-0255">Endonuclease</keyword>
<dbReference type="PROSITE" id="PS01070">
    <property type="entry name" value="NUCLEASE_NON_SPEC"/>
    <property type="match status" value="1"/>
</dbReference>
<dbReference type="AlphaFoldDB" id="A1VX30"/>
<dbReference type="Gene3D" id="3.40.570.10">
    <property type="entry name" value="Extracellular Endonuclease, subunit A"/>
    <property type="match status" value="1"/>
</dbReference>
<evidence type="ECO:0000256" key="7">
    <source>
        <dbReference type="ARBA" id="ARBA00022842"/>
    </source>
</evidence>
<evidence type="ECO:0000256" key="9">
    <source>
        <dbReference type="PIRSR" id="PIRSR640255-2"/>
    </source>
</evidence>
<gene>
    <name evidence="13" type="ordered locus">Pnap_4799</name>
</gene>
<evidence type="ECO:0000256" key="2">
    <source>
        <dbReference type="ARBA" id="ARBA00010052"/>
    </source>
</evidence>
<dbReference type="EMBL" id="CP000534">
    <property type="protein sequence ID" value="ABM40208.1"/>
    <property type="molecule type" value="Genomic_DNA"/>
</dbReference>
<dbReference type="InterPro" id="IPR018524">
    <property type="entry name" value="DNA/RNA_endonuclease_AS"/>
</dbReference>
<dbReference type="SUPFAM" id="SSF54060">
    <property type="entry name" value="His-Me finger endonucleases"/>
    <property type="match status" value="1"/>
</dbReference>
<evidence type="ECO:0000256" key="4">
    <source>
        <dbReference type="ARBA" id="ARBA00022723"/>
    </source>
</evidence>
<feature type="active site" description="Proton acceptor" evidence="8">
    <location>
        <position position="227"/>
    </location>
</feature>
<keyword evidence="4 9" id="KW-0479">Metal-binding</keyword>
<sequence>MRFVFAACTLTAAIACSDISPVHPHALKALIRASLAPFIEQKKEPMRKRASTKPSSPRRKSHFIYALVALAIGLSAHSCTDLPVGRQLEAAGASVQTLAGDLGAALRTYGRTSAPGATESAPVARTGGAAASPATGDFSACRHFFASGRPPVVAPRPTHRALCYDAFAILHSGESKTAVYVAQKLNRASVADADEKRTNRFFADARLREAERATLEDYKGSGFDRGHLAPAGQMPTAQAMTQSFSLANMVPQAPQHNQGTWRVSVEDATKKYAGRATGDVYIITGPVYAPGIAQSKGIGPGQVRVPKYLFKLVYDEDKNRAWAYWQLNDNATRGSAPISYGELVRRTGVEFLPGVNAGD</sequence>
<comment type="cofactor">
    <cofactor evidence="1 10">
        <name>Mg(2+)</name>
        <dbReference type="ChEBI" id="CHEBI:18420"/>
    </cofactor>
</comment>
<dbReference type="SMART" id="SM00892">
    <property type="entry name" value="Endonuclease_NS"/>
    <property type="match status" value="1"/>
</dbReference>
<evidence type="ECO:0000256" key="1">
    <source>
        <dbReference type="ARBA" id="ARBA00001946"/>
    </source>
</evidence>
<dbReference type="EC" id="3.1.30.-" evidence="10"/>
<dbReference type="PROSITE" id="PS51257">
    <property type="entry name" value="PROKAR_LIPOPROTEIN"/>
    <property type="match status" value="1"/>
</dbReference>
<keyword evidence="3 10" id="KW-0540">Nuclease</keyword>
<comment type="similarity">
    <text evidence="2 10">Belongs to the DNA/RNA non-specific endonuclease family.</text>
</comment>
<dbReference type="SMART" id="SM00477">
    <property type="entry name" value="NUC"/>
    <property type="match status" value="1"/>
</dbReference>
<keyword evidence="14" id="KW-1185">Reference proteome</keyword>
<organism evidence="13 14">
    <name type="scientific">Polaromonas naphthalenivorans (strain CJ2)</name>
    <dbReference type="NCBI Taxonomy" id="365044"/>
    <lineage>
        <taxon>Bacteria</taxon>
        <taxon>Pseudomonadati</taxon>
        <taxon>Pseudomonadota</taxon>
        <taxon>Betaproteobacteria</taxon>
        <taxon>Burkholderiales</taxon>
        <taxon>Comamonadaceae</taxon>
        <taxon>Polaromonas</taxon>
    </lineage>
</organism>
<dbReference type="InterPro" id="IPR044929">
    <property type="entry name" value="DNA/RNA_non-sp_Endonuclease_sf"/>
</dbReference>
<reference evidence="14" key="1">
    <citation type="journal article" date="2009" name="Environ. Microbiol.">
        <title>The genome of Polaromonas naphthalenivorans strain CJ2, isolated from coal tar-contaminated sediment, reveals physiological and metabolic versatility and evolution through extensive horizontal gene transfer.</title>
        <authorList>
            <person name="Yagi J.M."/>
            <person name="Sims D."/>
            <person name="Brettin T."/>
            <person name="Bruce D."/>
            <person name="Madsen E.L."/>
        </authorList>
    </citation>
    <scope>NUCLEOTIDE SEQUENCE [LARGE SCALE GENOMIC DNA]</scope>
    <source>
        <strain evidence="14">CJ2</strain>
        <plasmid evidence="14">Plasmid pPNAP05</plasmid>
    </source>
</reference>
<proteinExistence type="inferred from homology"/>
<dbReference type="KEGG" id="pna:Pnap_4799"/>
<dbReference type="PANTHER" id="PTHR13966:SF5">
    <property type="entry name" value="ENDONUCLEASE G, MITOCHONDRIAL"/>
    <property type="match status" value="1"/>
</dbReference>
<dbReference type="PANTHER" id="PTHR13966">
    <property type="entry name" value="ENDONUCLEASE RELATED"/>
    <property type="match status" value="1"/>
</dbReference>
<dbReference type="GO" id="GO:0004519">
    <property type="term" value="F:endonuclease activity"/>
    <property type="evidence" value="ECO:0007669"/>
    <property type="project" value="UniProtKB-UniRule"/>
</dbReference>
<evidence type="ECO:0000256" key="5">
    <source>
        <dbReference type="ARBA" id="ARBA00022759"/>
    </source>
</evidence>
<dbReference type="InterPro" id="IPR044925">
    <property type="entry name" value="His-Me_finger_sf"/>
</dbReference>
<dbReference type="InterPro" id="IPR020821">
    <property type="entry name" value="ENPP1-3/EXOG-like_nuc-like"/>
</dbReference>
<feature type="binding site" evidence="9">
    <location>
        <position position="257"/>
    </location>
    <ligand>
        <name>Mg(2+)</name>
        <dbReference type="ChEBI" id="CHEBI:18420"/>
        <note>catalytic</note>
    </ligand>
</feature>
<evidence type="ECO:0000313" key="13">
    <source>
        <dbReference type="EMBL" id="ABM40208.1"/>
    </source>
</evidence>
<evidence type="ECO:0000259" key="11">
    <source>
        <dbReference type="SMART" id="SM00477"/>
    </source>
</evidence>
<evidence type="ECO:0000256" key="10">
    <source>
        <dbReference type="RuleBase" id="RU366055"/>
    </source>
</evidence>
<dbReference type="InterPro" id="IPR040255">
    <property type="entry name" value="Non-specific_endonuclease"/>
</dbReference>
<feature type="domain" description="ENPP1-3/EXOG-like endonuclease/phosphodiesterase" evidence="11">
    <location>
        <begin position="164"/>
        <end position="358"/>
    </location>
</feature>
<evidence type="ECO:0000256" key="6">
    <source>
        <dbReference type="ARBA" id="ARBA00022801"/>
    </source>
</evidence>
<keyword evidence="7" id="KW-0460">Magnesium</keyword>
<dbReference type="GO" id="GO:0003676">
    <property type="term" value="F:nucleic acid binding"/>
    <property type="evidence" value="ECO:0007669"/>
    <property type="project" value="InterPro"/>
</dbReference>
<name>A1VX30_POLNA</name>
<dbReference type="HOGENOM" id="CLU_055174_1_1_4"/>
<protein>
    <recommendedName>
        <fullName evidence="10">Endonuclease</fullName>
        <ecNumber evidence="10">3.1.30.-</ecNumber>
    </recommendedName>
</protein>
<geneLocation type="plasmid" evidence="13 14">
    <name>pPNAP05</name>
</geneLocation>
<dbReference type="InterPro" id="IPR001604">
    <property type="entry name" value="Endo_G_ENPP1-like_dom"/>
</dbReference>
<keyword evidence="13" id="KW-0614">Plasmid</keyword>
<dbReference type="GO" id="GO:0046872">
    <property type="term" value="F:metal ion binding"/>
    <property type="evidence" value="ECO:0007669"/>
    <property type="project" value="UniProtKB-KW"/>
</dbReference>
<evidence type="ECO:0000256" key="8">
    <source>
        <dbReference type="PIRSR" id="PIRSR640255-1"/>
    </source>
</evidence>
<evidence type="ECO:0000256" key="3">
    <source>
        <dbReference type="ARBA" id="ARBA00022722"/>
    </source>
</evidence>
<dbReference type="Proteomes" id="UP000000644">
    <property type="component" value="Plasmid pPNAP05"/>
</dbReference>
<dbReference type="Pfam" id="PF01223">
    <property type="entry name" value="Endonuclease_NS"/>
    <property type="match status" value="1"/>
</dbReference>
<feature type="domain" description="DNA/RNA non-specific endonuclease/pyrophosphatase/phosphodiesterase" evidence="12">
    <location>
        <begin position="163"/>
        <end position="358"/>
    </location>
</feature>
<dbReference type="GO" id="GO:0016787">
    <property type="term" value="F:hydrolase activity"/>
    <property type="evidence" value="ECO:0007669"/>
    <property type="project" value="UniProtKB-KW"/>
</dbReference>
<keyword evidence="6 10" id="KW-0378">Hydrolase</keyword>
<evidence type="ECO:0000259" key="12">
    <source>
        <dbReference type="SMART" id="SM00892"/>
    </source>
</evidence>
<evidence type="ECO:0000313" key="14">
    <source>
        <dbReference type="Proteomes" id="UP000000644"/>
    </source>
</evidence>
<accession>A1VX30</accession>